<proteinExistence type="predicted"/>
<keyword evidence="1" id="KW-1133">Transmembrane helix</keyword>
<reference evidence="2 3" key="1">
    <citation type="submission" date="2019-02" db="EMBL/GenBank/DDBJ databases">
        <title>Genomic Encyclopedia of Type Strains, Phase IV (KMG-IV): sequencing the most valuable type-strain genomes for metagenomic binning, comparative biology and taxonomic classification.</title>
        <authorList>
            <person name="Goeker M."/>
        </authorList>
    </citation>
    <scope>NUCLEOTIDE SEQUENCE [LARGE SCALE GENOMIC DNA]</scope>
    <source>
        <strain evidence="2 3">DSM 43045</strain>
    </source>
</reference>
<dbReference type="RefSeq" id="WP_165391229.1">
    <property type="nucleotide sequence ID" value="NZ_SGWY01000003.1"/>
</dbReference>
<evidence type="ECO:0000256" key="1">
    <source>
        <dbReference type="SAM" id="Phobius"/>
    </source>
</evidence>
<protein>
    <submittedName>
        <fullName evidence="2">Uncharacterized protein DUF1304</fullName>
    </submittedName>
</protein>
<feature type="transmembrane region" description="Helical" evidence="1">
    <location>
        <begin position="105"/>
        <end position="124"/>
    </location>
</feature>
<sequence>MNKVAQVLAALEALTLIAVGALETFFFRSPELYPIFLIEPDEYDAVALWTRNVGVYNMLMGAAIIVALVLVHRAQVAAGRAIILTISAMHLVLGISLVITAPELWLSAVFEFGLALAVILAIVIGDRRSAVRADAASESGARVA</sequence>
<keyword evidence="1" id="KW-0472">Membrane</keyword>
<accession>A0A4Q7M9B9</accession>
<keyword evidence="3" id="KW-1185">Reference proteome</keyword>
<dbReference type="Pfam" id="PF06993">
    <property type="entry name" value="DUF1304"/>
    <property type="match status" value="1"/>
</dbReference>
<dbReference type="InterPro" id="IPR009732">
    <property type="entry name" value="DUF1304"/>
</dbReference>
<evidence type="ECO:0000313" key="3">
    <source>
        <dbReference type="Proteomes" id="UP000293289"/>
    </source>
</evidence>
<feature type="transmembrane region" description="Helical" evidence="1">
    <location>
        <begin position="53"/>
        <end position="71"/>
    </location>
</feature>
<comment type="caution">
    <text evidence="2">The sequence shown here is derived from an EMBL/GenBank/DDBJ whole genome shotgun (WGS) entry which is preliminary data.</text>
</comment>
<name>A0A4Q7M9B9_9MICO</name>
<feature type="transmembrane region" description="Helical" evidence="1">
    <location>
        <begin position="7"/>
        <end position="27"/>
    </location>
</feature>
<feature type="transmembrane region" description="Helical" evidence="1">
    <location>
        <begin position="78"/>
        <end position="99"/>
    </location>
</feature>
<organism evidence="2 3">
    <name type="scientific">Agromyces ramosus</name>
    <dbReference type="NCBI Taxonomy" id="33879"/>
    <lineage>
        <taxon>Bacteria</taxon>
        <taxon>Bacillati</taxon>
        <taxon>Actinomycetota</taxon>
        <taxon>Actinomycetes</taxon>
        <taxon>Micrococcales</taxon>
        <taxon>Microbacteriaceae</taxon>
        <taxon>Agromyces</taxon>
    </lineage>
</organism>
<gene>
    <name evidence="2" type="ORF">EV187_3143</name>
</gene>
<dbReference type="Proteomes" id="UP000293289">
    <property type="component" value="Unassembled WGS sequence"/>
</dbReference>
<dbReference type="AlphaFoldDB" id="A0A4Q7M9B9"/>
<dbReference type="EMBL" id="SGWY01000003">
    <property type="protein sequence ID" value="RZS64755.1"/>
    <property type="molecule type" value="Genomic_DNA"/>
</dbReference>
<evidence type="ECO:0000313" key="2">
    <source>
        <dbReference type="EMBL" id="RZS64755.1"/>
    </source>
</evidence>
<keyword evidence="1" id="KW-0812">Transmembrane</keyword>